<dbReference type="InterPro" id="IPR021858">
    <property type="entry name" value="Fun_TF"/>
</dbReference>
<accession>A0A0G4KJ67</accession>
<evidence type="ECO:0000313" key="6">
    <source>
        <dbReference type="Proteomes" id="UP000044602"/>
    </source>
</evidence>
<dbReference type="SUPFAM" id="SSF57701">
    <property type="entry name" value="Zn2/Cys6 DNA-binding domain"/>
    <property type="match status" value="1"/>
</dbReference>
<feature type="domain" description="Zn(2)-C6 fungal-type" evidence="4">
    <location>
        <begin position="68"/>
        <end position="96"/>
    </location>
</feature>
<dbReference type="GO" id="GO:0000976">
    <property type="term" value="F:transcription cis-regulatory region binding"/>
    <property type="evidence" value="ECO:0007669"/>
    <property type="project" value="TreeGrafter"/>
</dbReference>
<sequence length="587" mass="64747">MFARPQNSCCLTLLLPRLNTHSCKHDADPERTLNEPRNGAVPNIFPIGRICPEMPPPAMPPTRRSRNGCLDCRRAKVKCDELRPSCGTCARRRHACQGYAKPVPSTGTLAAPSARNVRTPTGPATVSGLNKAAVGEELMRNGNAAMSLPALDKLGFLSLIPPGAVPASDEINIELYFNRHPSELLIGQEFVSEMNANALLILQRDPVRVADTLSAIGYAYQVGDRAGSLLPVLNRRAKILANLRSMKASSFYFEEALFLLLGLCAMELVTLAQPGHHATIPTVLGNVSSLISHHTSIGGEISFVSRYLLRALARQDLVVSLVHLRSPRVPTCIWLETNDCAKADRLLGYTATLMPLLEELCILAEDMREQILQPRYLLRHRHQPEVLRFSCSDVKRPSAITPFFNPSPESTSIQLRAASLYHRLTAWSPPITDNTPFLTTRKFRVQAASYRSAALLYLHRLQHPPSSSIRNDDASQPAASETGTEAEADAAALHGAHDVLLYASGAPAAETKLLLWPVFLAACEMRGEEDRRAVGEVLASIAGHRRTVTVERTRRFVEERVWRARDAGEDWNWMVLAQKWPGECLPI</sequence>
<dbReference type="STRING" id="100787.A0A0G4KJ67"/>
<evidence type="ECO:0000256" key="3">
    <source>
        <dbReference type="SAM" id="MobiDB-lite"/>
    </source>
</evidence>
<keyword evidence="6" id="KW-1185">Reference proteome</keyword>
<dbReference type="PROSITE" id="PS00463">
    <property type="entry name" value="ZN2_CY6_FUNGAL_1"/>
    <property type="match status" value="1"/>
</dbReference>
<dbReference type="GO" id="GO:0005634">
    <property type="term" value="C:nucleus"/>
    <property type="evidence" value="ECO:0007669"/>
    <property type="project" value="UniProtKB-SubCell"/>
</dbReference>
<dbReference type="GO" id="GO:0045944">
    <property type="term" value="P:positive regulation of transcription by RNA polymerase II"/>
    <property type="evidence" value="ECO:0007669"/>
    <property type="project" value="TreeGrafter"/>
</dbReference>
<dbReference type="GO" id="GO:0000981">
    <property type="term" value="F:DNA-binding transcription factor activity, RNA polymerase II-specific"/>
    <property type="evidence" value="ECO:0007669"/>
    <property type="project" value="InterPro"/>
</dbReference>
<dbReference type="SMART" id="SM00066">
    <property type="entry name" value="GAL4"/>
    <property type="match status" value="1"/>
</dbReference>
<dbReference type="AlphaFoldDB" id="A0A0G4KJ67"/>
<dbReference type="PROSITE" id="PS50048">
    <property type="entry name" value="ZN2_CY6_FUNGAL_2"/>
    <property type="match status" value="1"/>
</dbReference>
<dbReference type="Pfam" id="PF11951">
    <property type="entry name" value="Fungal_trans_2"/>
    <property type="match status" value="1"/>
</dbReference>
<dbReference type="PANTHER" id="PTHR37534">
    <property type="entry name" value="TRANSCRIPTIONAL ACTIVATOR PROTEIN UGA3"/>
    <property type="match status" value="1"/>
</dbReference>
<gene>
    <name evidence="5" type="ORF">BN1708_009650</name>
</gene>
<comment type="subcellular location">
    <subcellularLocation>
        <location evidence="1">Nucleus</location>
    </subcellularLocation>
</comment>
<dbReference type="CDD" id="cd00067">
    <property type="entry name" value="GAL4"/>
    <property type="match status" value="1"/>
</dbReference>
<organism evidence="5 6">
    <name type="scientific">Verticillium longisporum</name>
    <name type="common">Verticillium dahliae var. longisporum</name>
    <dbReference type="NCBI Taxonomy" id="100787"/>
    <lineage>
        <taxon>Eukaryota</taxon>
        <taxon>Fungi</taxon>
        <taxon>Dikarya</taxon>
        <taxon>Ascomycota</taxon>
        <taxon>Pezizomycotina</taxon>
        <taxon>Sordariomycetes</taxon>
        <taxon>Hypocreomycetidae</taxon>
        <taxon>Glomerellales</taxon>
        <taxon>Plectosphaerellaceae</taxon>
        <taxon>Verticillium</taxon>
    </lineage>
</organism>
<dbReference type="Gene3D" id="4.10.240.10">
    <property type="entry name" value="Zn(2)-C6 fungal-type DNA-binding domain"/>
    <property type="match status" value="1"/>
</dbReference>
<dbReference type="Pfam" id="PF00172">
    <property type="entry name" value="Zn_clus"/>
    <property type="match status" value="1"/>
</dbReference>
<feature type="compositionally biased region" description="Low complexity" evidence="3">
    <location>
        <begin position="478"/>
        <end position="487"/>
    </location>
</feature>
<evidence type="ECO:0000256" key="1">
    <source>
        <dbReference type="ARBA" id="ARBA00004123"/>
    </source>
</evidence>
<dbReference type="EMBL" id="CVQH01001669">
    <property type="protein sequence ID" value="CRK04297.1"/>
    <property type="molecule type" value="Genomic_DNA"/>
</dbReference>
<evidence type="ECO:0000256" key="2">
    <source>
        <dbReference type="ARBA" id="ARBA00023242"/>
    </source>
</evidence>
<feature type="region of interest" description="Disordered" evidence="3">
    <location>
        <begin position="465"/>
        <end position="487"/>
    </location>
</feature>
<keyword evidence="2" id="KW-0539">Nucleus</keyword>
<dbReference type="InterPro" id="IPR001138">
    <property type="entry name" value="Zn2Cys6_DnaBD"/>
</dbReference>
<proteinExistence type="predicted"/>
<evidence type="ECO:0000259" key="4">
    <source>
        <dbReference type="PROSITE" id="PS50048"/>
    </source>
</evidence>
<reference evidence="5 6" key="1">
    <citation type="submission" date="2015-05" db="EMBL/GenBank/DDBJ databases">
        <authorList>
            <person name="Wang D.B."/>
            <person name="Wang M."/>
        </authorList>
    </citation>
    <scope>NUCLEOTIDE SEQUENCE [LARGE SCALE GENOMIC DNA]</scope>
    <source>
        <strain evidence="5">VL1</strain>
    </source>
</reference>
<name>A0A0G4KJ67_VERLO</name>
<dbReference type="Proteomes" id="UP000044602">
    <property type="component" value="Unassembled WGS sequence"/>
</dbReference>
<dbReference type="InterPro" id="IPR036864">
    <property type="entry name" value="Zn2-C6_fun-type_DNA-bd_sf"/>
</dbReference>
<protein>
    <recommendedName>
        <fullName evidence="4">Zn(2)-C6 fungal-type domain-containing protein</fullName>
    </recommendedName>
</protein>
<dbReference type="GO" id="GO:0008270">
    <property type="term" value="F:zinc ion binding"/>
    <property type="evidence" value="ECO:0007669"/>
    <property type="project" value="InterPro"/>
</dbReference>
<evidence type="ECO:0000313" key="5">
    <source>
        <dbReference type="EMBL" id="CRK04297.1"/>
    </source>
</evidence>
<dbReference type="PANTHER" id="PTHR37534:SF7">
    <property type="entry name" value="TRANSCRIPTIONAL ACTIVATOR PROTEIN UGA3"/>
    <property type="match status" value="1"/>
</dbReference>